<accession>A0A9P5TJF8</accession>
<proteinExistence type="inferred from homology"/>
<dbReference type="Gene3D" id="3.30.420.40">
    <property type="match status" value="1"/>
</dbReference>
<dbReference type="SUPFAM" id="SSF100920">
    <property type="entry name" value="Heat shock protein 70kD (HSP70), peptide-binding domain"/>
    <property type="match status" value="1"/>
</dbReference>
<sequence>MLNHPAREASPSPSLRERPRALKAQSMPMVPSAASFPVQPTVQTQQQPSPTIPNIGVRRSAPPGQVTRLLPTPPHPNPASYPDDRRLSPPPGPQQPHSQSNVNSHYAQPPLRAPTAGHPNKFQELESQMTQEFFADIDRAAEQQQAQYQSNQQPHSYPLPARSESPIPSKAPAVNRARASGERSSSLNPENAQRGRREQLVARESPKTQSRQPASPIVQSIPQGQSHSPARRMSPIQHSPLVMAEPHPASYLAQYNAREAAAAPPCAGLLHCHRLRSQLSPLTLVPFVMSAPSTSSEIDSLFQGVDFNTPHPCLISSAALSRPLRRSSVTSRPTRVIVLVGGSTRIPLIIKLIFDFLNGKEPNKSINPDEAVLRRPSACSSSMLLLFPSVSRLRAVMTPLIKRNTTVPTKKSEIFSTYSDNQSGILIQVYEGERAHTKDNNLLGKFELSVIPPAPCGVPQIEVTFDIDANGILNVSASDNTTGKSNRITMIKDKGSSLERGD</sequence>
<dbReference type="InterPro" id="IPR029047">
    <property type="entry name" value="HSP70_peptide-bd_sf"/>
</dbReference>
<reference evidence="5" key="1">
    <citation type="submission" date="2020-11" db="EMBL/GenBank/DDBJ databases">
        <authorList>
            <consortium name="DOE Joint Genome Institute"/>
            <person name="Ahrendt S."/>
            <person name="Riley R."/>
            <person name="Andreopoulos W."/>
            <person name="LaButti K."/>
            <person name="Pangilinan J."/>
            <person name="Ruiz-duenas F.J."/>
            <person name="Barrasa J.M."/>
            <person name="Sanchez-Garcia M."/>
            <person name="Camarero S."/>
            <person name="Miyauchi S."/>
            <person name="Serrano A."/>
            <person name="Linde D."/>
            <person name="Babiker R."/>
            <person name="Drula E."/>
            <person name="Ayuso-Fernandez I."/>
            <person name="Pacheco R."/>
            <person name="Padilla G."/>
            <person name="Ferreira P."/>
            <person name="Barriuso J."/>
            <person name="Kellner H."/>
            <person name="Castanera R."/>
            <person name="Alfaro M."/>
            <person name="Ramirez L."/>
            <person name="Pisabarro A.G."/>
            <person name="Kuo A."/>
            <person name="Tritt A."/>
            <person name="Lipzen A."/>
            <person name="He G."/>
            <person name="Yan M."/>
            <person name="Ng V."/>
            <person name="Cullen D."/>
            <person name="Martin F."/>
            <person name="Rosso M.-N."/>
            <person name="Henrissat B."/>
            <person name="Hibbett D."/>
            <person name="Martinez A.T."/>
            <person name="Grigoriev I.V."/>
        </authorList>
    </citation>
    <scope>NUCLEOTIDE SEQUENCE</scope>
    <source>
        <strain evidence="5">AH 44721</strain>
    </source>
</reference>
<evidence type="ECO:0000256" key="4">
    <source>
        <dbReference type="SAM" id="MobiDB-lite"/>
    </source>
</evidence>
<dbReference type="PROSITE" id="PS01036">
    <property type="entry name" value="HSP70_3"/>
    <property type="match status" value="1"/>
</dbReference>
<evidence type="ECO:0000256" key="3">
    <source>
        <dbReference type="RuleBase" id="RU003322"/>
    </source>
</evidence>
<evidence type="ECO:0000313" key="5">
    <source>
        <dbReference type="EMBL" id="KAF8882340.1"/>
    </source>
</evidence>
<evidence type="ECO:0000256" key="1">
    <source>
        <dbReference type="ARBA" id="ARBA00022741"/>
    </source>
</evidence>
<feature type="compositionally biased region" description="Basic and acidic residues" evidence="4">
    <location>
        <begin position="193"/>
        <end position="206"/>
    </location>
</feature>
<name>A0A9P5TJF8_GYMJU</name>
<comment type="similarity">
    <text evidence="3">Belongs to the heat shock protein 70 family.</text>
</comment>
<dbReference type="GO" id="GO:0005524">
    <property type="term" value="F:ATP binding"/>
    <property type="evidence" value="ECO:0007669"/>
    <property type="project" value="UniProtKB-KW"/>
</dbReference>
<evidence type="ECO:0000313" key="6">
    <source>
        <dbReference type="Proteomes" id="UP000724874"/>
    </source>
</evidence>
<dbReference type="InterPro" id="IPR013126">
    <property type="entry name" value="Hsp_70_fam"/>
</dbReference>
<dbReference type="AlphaFoldDB" id="A0A9P5TJF8"/>
<protein>
    <submittedName>
        <fullName evidence="5">Hsp70 protein-domain-containing protein</fullName>
    </submittedName>
</protein>
<dbReference type="PANTHER" id="PTHR19375">
    <property type="entry name" value="HEAT SHOCK PROTEIN 70KDA"/>
    <property type="match status" value="1"/>
</dbReference>
<dbReference type="InterPro" id="IPR018181">
    <property type="entry name" value="Heat_shock_70_CS"/>
</dbReference>
<keyword evidence="2 3" id="KW-0067">ATP-binding</keyword>
<dbReference type="GO" id="GO:0140662">
    <property type="term" value="F:ATP-dependent protein folding chaperone"/>
    <property type="evidence" value="ECO:0007669"/>
    <property type="project" value="InterPro"/>
</dbReference>
<dbReference type="Gene3D" id="2.60.34.10">
    <property type="entry name" value="Substrate Binding Domain Of DNAk, Chain A, domain 1"/>
    <property type="match status" value="1"/>
</dbReference>
<comment type="caution">
    <text evidence="5">The sequence shown here is derived from an EMBL/GenBank/DDBJ whole genome shotgun (WGS) entry which is preliminary data.</text>
</comment>
<organism evidence="5 6">
    <name type="scientific">Gymnopilus junonius</name>
    <name type="common">Spectacular rustgill mushroom</name>
    <name type="synonym">Gymnopilus spectabilis subsp. junonius</name>
    <dbReference type="NCBI Taxonomy" id="109634"/>
    <lineage>
        <taxon>Eukaryota</taxon>
        <taxon>Fungi</taxon>
        <taxon>Dikarya</taxon>
        <taxon>Basidiomycota</taxon>
        <taxon>Agaricomycotina</taxon>
        <taxon>Agaricomycetes</taxon>
        <taxon>Agaricomycetidae</taxon>
        <taxon>Agaricales</taxon>
        <taxon>Agaricineae</taxon>
        <taxon>Hymenogastraceae</taxon>
        <taxon>Gymnopilus</taxon>
    </lineage>
</organism>
<keyword evidence="1 3" id="KW-0547">Nucleotide-binding</keyword>
<feature type="compositionally biased region" description="Polar residues" evidence="4">
    <location>
        <begin position="207"/>
        <end position="228"/>
    </location>
</feature>
<dbReference type="Pfam" id="PF00012">
    <property type="entry name" value="HSP70"/>
    <property type="match status" value="1"/>
</dbReference>
<feature type="compositionally biased region" description="Polar residues" evidence="4">
    <location>
        <begin position="182"/>
        <end position="191"/>
    </location>
</feature>
<dbReference type="EMBL" id="JADNYJ010000124">
    <property type="protein sequence ID" value="KAF8882340.1"/>
    <property type="molecule type" value="Genomic_DNA"/>
</dbReference>
<dbReference type="SUPFAM" id="SSF53067">
    <property type="entry name" value="Actin-like ATPase domain"/>
    <property type="match status" value="1"/>
</dbReference>
<feature type="region of interest" description="Disordered" evidence="4">
    <location>
        <begin position="1"/>
        <end position="233"/>
    </location>
</feature>
<dbReference type="Proteomes" id="UP000724874">
    <property type="component" value="Unassembled WGS sequence"/>
</dbReference>
<dbReference type="OrthoDB" id="3243310at2759"/>
<keyword evidence="6" id="KW-1185">Reference proteome</keyword>
<evidence type="ECO:0000256" key="2">
    <source>
        <dbReference type="ARBA" id="ARBA00022840"/>
    </source>
</evidence>
<feature type="compositionally biased region" description="Low complexity" evidence="4">
    <location>
        <begin position="37"/>
        <end position="53"/>
    </location>
</feature>
<dbReference type="InterPro" id="IPR043129">
    <property type="entry name" value="ATPase_NBD"/>
</dbReference>
<gene>
    <name evidence="5" type="ORF">CPB84DRAFT_1791048</name>
</gene>
<feature type="compositionally biased region" description="Low complexity" evidence="4">
    <location>
        <begin position="142"/>
        <end position="153"/>
    </location>
</feature>